<gene>
    <name evidence="1" type="ORF">ABVT11_09950</name>
</gene>
<keyword evidence="2" id="KW-1185">Reference proteome</keyword>
<reference evidence="1 2" key="1">
    <citation type="submission" date="2024-07" db="EMBL/GenBank/DDBJ databases">
        <title>Uliginosibacterium paludis KCTC:42655.</title>
        <authorList>
            <person name="Kim M.K."/>
        </authorList>
    </citation>
    <scope>NUCLEOTIDE SEQUENCE [LARGE SCALE GENOMIC DNA]</scope>
    <source>
        <strain evidence="1 2">KCTC 42655</strain>
    </source>
</reference>
<evidence type="ECO:0000313" key="2">
    <source>
        <dbReference type="Proteomes" id="UP001548590"/>
    </source>
</evidence>
<proteinExistence type="predicted"/>
<protein>
    <submittedName>
        <fullName evidence="1">Svx/AvrXca family virulence/avirulence protein</fullName>
    </submittedName>
</protein>
<dbReference type="InterPro" id="IPR045690">
    <property type="entry name" value="DUF6055"/>
</dbReference>
<dbReference type="InterPro" id="IPR011004">
    <property type="entry name" value="Trimer_LpxA-like_sf"/>
</dbReference>
<dbReference type="EMBL" id="JBEWLZ010000004">
    <property type="protein sequence ID" value="MET1490150.1"/>
    <property type="molecule type" value="Genomic_DNA"/>
</dbReference>
<dbReference type="Proteomes" id="UP001548590">
    <property type="component" value="Unassembled WGS sequence"/>
</dbReference>
<comment type="caution">
    <text evidence="1">The sequence shown here is derived from an EMBL/GenBank/DDBJ whole genome shotgun (WGS) entry which is preliminary data.</text>
</comment>
<dbReference type="Pfam" id="PF19527">
    <property type="entry name" value="DUF6055"/>
    <property type="match status" value="1"/>
</dbReference>
<evidence type="ECO:0000313" key="1">
    <source>
        <dbReference type="EMBL" id="MET1490150.1"/>
    </source>
</evidence>
<dbReference type="SUPFAM" id="SSF51161">
    <property type="entry name" value="Trimeric LpxA-like enzymes"/>
    <property type="match status" value="1"/>
</dbReference>
<sequence>MTNPSGMPAVQYQTAHFAFRWNGTTATQAQAQAAGAMLETIWETYMNKVGFTEPYCDTATKYKANIHIDSTFGLSGGVTGTRDMGMWIGPLALADNWGLAHEFAHALQGSSQGMRDSPYVGWIWESHANWMAHQLDQFRSEVHCSEMLVNGPHLYLGSTRDRYCNWQVWEYLKDRYCYQAVNDIWTKSLKPGQSGYLNEDPFTVLARNMGWSVSQLNDFLGEWALHNVNWDYRNHDGTDQGTVYRAKYGSYDDRSGVRRLRVTRLDPMDKSLRRFSVPAAWAPQRWGYNLVRLYPDSGASTVKVTFRGVVQTSPVNTAFGSYLNQPSSIPNANSGWRWGVVAIDADGKSRYSALQSGSDGEVNFCLQTGDKSLWMVVMAAPLTMQQIIWDQMYYSVYRYPWMVQFQNAMPEGFQTGAATPTTGGAWHSNGGGWVASAASVASTAYVGPYAQVLGGTVSGNARIEDHAVILNGTVSGSAVVGGLTVLSGNTAVTGSAKVGTVYYGPGAYETGITLSGTAQLYGDVEERGVSLSKGVFYGFVDSSVAADTAQGAARTAPVVEVTAPPTYTWRP</sequence>
<name>A0ABV2CQG7_9RHOO</name>
<dbReference type="RefSeq" id="WP_345923676.1">
    <property type="nucleotide sequence ID" value="NZ_JBDIVF010000001.1"/>
</dbReference>
<dbReference type="NCBIfam" id="NF040510">
    <property type="entry name" value="avirulen_svx"/>
    <property type="match status" value="1"/>
</dbReference>
<accession>A0ABV2CQG7</accession>
<organism evidence="1 2">
    <name type="scientific">Uliginosibacterium paludis</name>
    <dbReference type="NCBI Taxonomy" id="1615952"/>
    <lineage>
        <taxon>Bacteria</taxon>
        <taxon>Pseudomonadati</taxon>
        <taxon>Pseudomonadota</taxon>
        <taxon>Betaproteobacteria</taxon>
        <taxon>Rhodocyclales</taxon>
        <taxon>Zoogloeaceae</taxon>
        <taxon>Uliginosibacterium</taxon>
    </lineage>
</organism>